<accession>A0A0F9SB20</accession>
<comment type="caution">
    <text evidence="1">The sequence shown here is derived from an EMBL/GenBank/DDBJ whole genome shotgun (WGS) entry which is preliminary data.</text>
</comment>
<sequence length="88" mass="9586">MMIVKIHVKIGDSIKEFYFVNPQNLVFHEADVGGGSNLAGADGQTLSKKKMIIHPPQGPPLAVEETKEELLELFNDGKDSTICTSTSE</sequence>
<dbReference type="AlphaFoldDB" id="A0A0F9SB20"/>
<organism evidence="1">
    <name type="scientific">marine sediment metagenome</name>
    <dbReference type="NCBI Taxonomy" id="412755"/>
    <lineage>
        <taxon>unclassified sequences</taxon>
        <taxon>metagenomes</taxon>
        <taxon>ecological metagenomes</taxon>
    </lineage>
</organism>
<protein>
    <submittedName>
        <fullName evidence="1">Uncharacterized protein</fullName>
    </submittedName>
</protein>
<gene>
    <name evidence="1" type="ORF">LCGC14_0475680</name>
</gene>
<proteinExistence type="predicted"/>
<evidence type="ECO:0000313" key="1">
    <source>
        <dbReference type="EMBL" id="KKN66090.1"/>
    </source>
</evidence>
<name>A0A0F9SB20_9ZZZZ</name>
<dbReference type="EMBL" id="LAZR01000511">
    <property type="protein sequence ID" value="KKN66090.1"/>
    <property type="molecule type" value="Genomic_DNA"/>
</dbReference>
<reference evidence="1" key="1">
    <citation type="journal article" date="2015" name="Nature">
        <title>Complex archaea that bridge the gap between prokaryotes and eukaryotes.</title>
        <authorList>
            <person name="Spang A."/>
            <person name="Saw J.H."/>
            <person name="Jorgensen S.L."/>
            <person name="Zaremba-Niedzwiedzka K."/>
            <person name="Martijn J."/>
            <person name="Lind A.E."/>
            <person name="van Eijk R."/>
            <person name="Schleper C."/>
            <person name="Guy L."/>
            <person name="Ettema T.J."/>
        </authorList>
    </citation>
    <scope>NUCLEOTIDE SEQUENCE</scope>
</reference>